<protein>
    <submittedName>
        <fullName evidence="2">Uncharacterized protein</fullName>
    </submittedName>
</protein>
<gene>
    <name evidence="2" type="ORF">I8J31_04795</name>
</gene>
<evidence type="ECO:0000256" key="1">
    <source>
        <dbReference type="SAM" id="MobiDB-lite"/>
    </source>
</evidence>
<sequence length="111" mass="12739">MTIETITFKTETTKCPTCGGDAVERTGYFETSVPNAAQLSTKIHDIQKAINTFYLALDHGENALVFQNKAFRHIESILNMKWQPGAMKNKLNRHPKLKERYEQQLRNNQEG</sequence>
<accession>A0A934MYZ4</accession>
<name>A0A934MYZ4_9GAMM</name>
<feature type="region of interest" description="Disordered" evidence="1">
    <location>
        <begin position="88"/>
        <end position="111"/>
    </location>
</feature>
<organism evidence="2 3">
    <name type="scientific">Marinomonas transparens</name>
    <dbReference type="NCBI Taxonomy" id="2795388"/>
    <lineage>
        <taxon>Bacteria</taxon>
        <taxon>Pseudomonadati</taxon>
        <taxon>Pseudomonadota</taxon>
        <taxon>Gammaproteobacteria</taxon>
        <taxon>Oceanospirillales</taxon>
        <taxon>Oceanospirillaceae</taxon>
        <taxon>Marinomonas</taxon>
    </lineage>
</organism>
<evidence type="ECO:0000313" key="2">
    <source>
        <dbReference type="EMBL" id="MBJ7536995.1"/>
    </source>
</evidence>
<dbReference type="AlphaFoldDB" id="A0A934MYZ4"/>
<dbReference type="Proteomes" id="UP000628710">
    <property type="component" value="Unassembled WGS sequence"/>
</dbReference>
<evidence type="ECO:0000313" key="3">
    <source>
        <dbReference type="Proteomes" id="UP000628710"/>
    </source>
</evidence>
<comment type="caution">
    <text evidence="2">The sequence shown here is derived from an EMBL/GenBank/DDBJ whole genome shotgun (WGS) entry which is preliminary data.</text>
</comment>
<dbReference type="EMBL" id="JAEMNX010000003">
    <property type="protein sequence ID" value="MBJ7536995.1"/>
    <property type="molecule type" value="Genomic_DNA"/>
</dbReference>
<dbReference type="RefSeq" id="WP_199467175.1">
    <property type="nucleotide sequence ID" value="NZ_JAEMNX010000003.1"/>
</dbReference>
<proteinExistence type="predicted"/>
<keyword evidence="3" id="KW-1185">Reference proteome</keyword>
<reference evidence="2" key="1">
    <citation type="submission" date="2020-12" db="EMBL/GenBank/DDBJ databases">
        <title>Marinomonas arctica sp. nov., a psychrotolerant bacterium isolated from the Arctic.</title>
        <authorList>
            <person name="Zhang Y."/>
        </authorList>
    </citation>
    <scope>NUCLEOTIDE SEQUENCE</scope>
    <source>
        <strain evidence="2">C1424</strain>
    </source>
</reference>